<dbReference type="EMBL" id="FOGO01000006">
    <property type="protein sequence ID" value="SER98367.1"/>
    <property type="molecule type" value="Genomic_DNA"/>
</dbReference>
<dbReference type="AlphaFoldDB" id="A0A1H9TMT2"/>
<name>A0A1H9TMT2_9ACTN</name>
<organism evidence="2 3">
    <name type="scientific">Streptomyces qinglanensis</name>
    <dbReference type="NCBI Taxonomy" id="943816"/>
    <lineage>
        <taxon>Bacteria</taxon>
        <taxon>Bacillati</taxon>
        <taxon>Actinomycetota</taxon>
        <taxon>Actinomycetes</taxon>
        <taxon>Kitasatosporales</taxon>
        <taxon>Streptomycetaceae</taxon>
        <taxon>Streptomyces</taxon>
    </lineage>
</organism>
<reference evidence="3" key="1">
    <citation type="submission" date="2016-10" db="EMBL/GenBank/DDBJ databases">
        <authorList>
            <person name="Varghese N."/>
            <person name="Submissions S."/>
        </authorList>
    </citation>
    <scope>NUCLEOTIDE SEQUENCE [LARGE SCALE GENOMIC DNA]</scope>
    <source>
        <strain evidence="3">CGMCC 4.6825</strain>
    </source>
</reference>
<protein>
    <submittedName>
        <fullName evidence="2">Uncharacterized protein</fullName>
    </submittedName>
</protein>
<evidence type="ECO:0000256" key="1">
    <source>
        <dbReference type="SAM" id="MobiDB-lite"/>
    </source>
</evidence>
<dbReference type="Proteomes" id="UP000182841">
    <property type="component" value="Unassembled WGS sequence"/>
</dbReference>
<evidence type="ECO:0000313" key="2">
    <source>
        <dbReference type="EMBL" id="SER98367.1"/>
    </source>
</evidence>
<evidence type="ECO:0000313" key="3">
    <source>
        <dbReference type="Proteomes" id="UP000182841"/>
    </source>
</evidence>
<gene>
    <name evidence="2" type="ORF">SAMN05421870_106275</name>
</gene>
<feature type="region of interest" description="Disordered" evidence="1">
    <location>
        <begin position="1"/>
        <end position="80"/>
    </location>
</feature>
<accession>A0A1H9TMT2</accession>
<keyword evidence="3" id="KW-1185">Reference proteome</keyword>
<sequence>MCHSQSKPGSEAGHRITAGGTDPPTDPPTDPSGARRPDPRRWSGPGEGQGRTRQTCDVPLQAARPQRAAAADGAGAAERR</sequence>
<feature type="compositionally biased region" description="Low complexity" evidence="1">
    <location>
        <begin position="62"/>
        <end position="80"/>
    </location>
</feature>
<proteinExistence type="predicted"/>